<dbReference type="Proteomes" id="UP000293296">
    <property type="component" value="Chromosome"/>
</dbReference>
<evidence type="ECO:0000256" key="1">
    <source>
        <dbReference type="ARBA" id="ARBA00006432"/>
    </source>
</evidence>
<accession>A0A4P6HQ68</accession>
<dbReference type="Gene3D" id="3.40.50.12780">
    <property type="entry name" value="N-terminal domain of ligase-like"/>
    <property type="match status" value="1"/>
</dbReference>
<dbReference type="InterPro" id="IPR045851">
    <property type="entry name" value="AMP-bd_C_sf"/>
</dbReference>
<evidence type="ECO:0000313" key="5">
    <source>
        <dbReference type="EMBL" id="QAZ68280.1"/>
    </source>
</evidence>
<evidence type="ECO:0000313" key="6">
    <source>
        <dbReference type="Proteomes" id="UP000293296"/>
    </source>
</evidence>
<dbReference type="InterPro" id="IPR020845">
    <property type="entry name" value="AMP-binding_CS"/>
</dbReference>
<dbReference type="InterPro" id="IPR042099">
    <property type="entry name" value="ANL_N_sf"/>
</dbReference>
<reference evidence="5 6" key="1">
    <citation type="submission" date="2018-02" db="EMBL/GenBank/DDBJ databases">
        <title>Genome sequence of Desulfovibrio carbinolicus DSM 3852.</title>
        <authorList>
            <person name="Wilbanks E."/>
            <person name="Skennerton C.T."/>
            <person name="Orphan V.J."/>
        </authorList>
    </citation>
    <scope>NUCLEOTIDE SEQUENCE [LARGE SCALE GENOMIC DNA]</scope>
    <source>
        <strain evidence="5 6">DSM 3852</strain>
    </source>
</reference>
<dbReference type="PANTHER" id="PTHR43201">
    <property type="entry name" value="ACYL-COA SYNTHETASE"/>
    <property type="match status" value="1"/>
</dbReference>
<proteinExistence type="inferred from homology"/>
<dbReference type="GO" id="GO:0006631">
    <property type="term" value="P:fatty acid metabolic process"/>
    <property type="evidence" value="ECO:0007669"/>
    <property type="project" value="TreeGrafter"/>
</dbReference>
<dbReference type="OrthoDB" id="9803968at2"/>
<dbReference type="SUPFAM" id="SSF56801">
    <property type="entry name" value="Acetyl-CoA synthetase-like"/>
    <property type="match status" value="1"/>
</dbReference>
<comment type="similarity">
    <text evidence="1">Belongs to the ATP-dependent AMP-binding enzyme family.</text>
</comment>
<dbReference type="Pfam" id="PF00501">
    <property type="entry name" value="AMP-binding"/>
    <property type="match status" value="1"/>
</dbReference>
<dbReference type="InterPro" id="IPR000873">
    <property type="entry name" value="AMP-dep_synth/lig_dom"/>
</dbReference>
<evidence type="ECO:0000259" key="4">
    <source>
        <dbReference type="Pfam" id="PF13193"/>
    </source>
</evidence>
<gene>
    <name evidence="5" type="ORF">C3Y92_14030</name>
</gene>
<keyword evidence="6" id="KW-1185">Reference proteome</keyword>
<evidence type="ECO:0000256" key="2">
    <source>
        <dbReference type="ARBA" id="ARBA00022598"/>
    </source>
</evidence>
<dbReference type="PANTHER" id="PTHR43201:SF5">
    <property type="entry name" value="MEDIUM-CHAIN ACYL-COA LIGASE ACSF2, MITOCHONDRIAL"/>
    <property type="match status" value="1"/>
</dbReference>
<dbReference type="GO" id="GO:0031956">
    <property type="term" value="F:medium-chain fatty acid-CoA ligase activity"/>
    <property type="evidence" value="ECO:0007669"/>
    <property type="project" value="TreeGrafter"/>
</dbReference>
<dbReference type="PROSITE" id="PS00455">
    <property type="entry name" value="AMP_BINDING"/>
    <property type="match status" value="1"/>
</dbReference>
<feature type="domain" description="AMP-binding enzyme C-terminal" evidence="4">
    <location>
        <begin position="416"/>
        <end position="485"/>
    </location>
</feature>
<feature type="domain" description="AMP-dependent synthetase/ligase" evidence="3">
    <location>
        <begin position="9"/>
        <end position="363"/>
    </location>
</feature>
<dbReference type="AlphaFoldDB" id="A0A4P6HQ68"/>
<organism evidence="5 6">
    <name type="scientific">Solidesulfovibrio carbinolicus</name>
    <dbReference type="NCBI Taxonomy" id="296842"/>
    <lineage>
        <taxon>Bacteria</taxon>
        <taxon>Pseudomonadati</taxon>
        <taxon>Thermodesulfobacteriota</taxon>
        <taxon>Desulfovibrionia</taxon>
        <taxon>Desulfovibrionales</taxon>
        <taxon>Desulfovibrionaceae</taxon>
        <taxon>Solidesulfovibrio</taxon>
    </lineage>
</organism>
<sequence>MPLYRLVAATAARRPEAVALCRGSNHVTYVQLAEDAGRLAAWLSSLGLIPGDRLAVLLPNTVELVAVILATCRAELVLVPLAPDAPPARQAEILRQTGARGLVLAAEMAAAVPAEAREGLAVTICLGSPVAGTLAYDAYLDHPDATPPPRSGVPDPICLLVYTSGSTGRPKAVAHSQQRLARRVDAFIQALDITAEDSTLAVFQAWRPVVLVFQVLAMLRLGGTVVLADSPDPADFWRLYGEHRPGYGLVMPSYARKLFADPAAAQGDHSRLRFWLSGGDAPGPALYEAARRITGRPYCNLYGLTETGLAAVVRPGETDKPGCIGQPVGDVSLRLVDDAGRDVPEGSPGRLLVASANMMVGYFNDTMATHRAIGTGWYDTGDLLRRDAQGDYWYIGRGEDVIVRQAVQVAAALVADILAGHPAVAEAVVVGVADAEAGQVPVAFYRPTGPDPGGEALIAYLAQRVEAVSVPVACLAVMQWPVTPRDKTDRQKLRAMAVEHLGRVSRDG</sequence>
<dbReference type="KEGG" id="dcb:C3Y92_14030"/>
<dbReference type="Gene3D" id="3.30.300.30">
    <property type="match status" value="1"/>
</dbReference>
<name>A0A4P6HQ68_9BACT</name>
<protein>
    <submittedName>
        <fullName evidence="5">Acid--CoA ligase</fullName>
    </submittedName>
</protein>
<dbReference type="Pfam" id="PF13193">
    <property type="entry name" value="AMP-binding_C"/>
    <property type="match status" value="1"/>
</dbReference>
<dbReference type="InterPro" id="IPR025110">
    <property type="entry name" value="AMP-bd_C"/>
</dbReference>
<keyword evidence="2 5" id="KW-0436">Ligase</keyword>
<dbReference type="RefSeq" id="WP_129353627.1">
    <property type="nucleotide sequence ID" value="NZ_CP026538.1"/>
</dbReference>
<evidence type="ECO:0000259" key="3">
    <source>
        <dbReference type="Pfam" id="PF00501"/>
    </source>
</evidence>
<dbReference type="EMBL" id="CP026538">
    <property type="protein sequence ID" value="QAZ68280.1"/>
    <property type="molecule type" value="Genomic_DNA"/>
</dbReference>